<proteinExistence type="predicted"/>
<comment type="caution">
    <text evidence="3">The sequence shown here is derived from an EMBL/GenBank/DDBJ whole genome shotgun (WGS) entry which is preliminary data.</text>
</comment>
<dbReference type="InterPro" id="IPR036910">
    <property type="entry name" value="HMG_box_dom_sf"/>
</dbReference>
<dbReference type="EMBL" id="CAJVPP010003035">
    <property type="protein sequence ID" value="CAG8618855.1"/>
    <property type="molecule type" value="Genomic_DNA"/>
</dbReference>
<feature type="domain" description="HMG box" evidence="2">
    <location>
        <begin position="69"/>
        <end position="133"/>
    </location>
</feature>
<reference evidence="3" key="1">
    <citation type="submission" date="2021-06" db="EMBL/GenBank/DDBJ databases">
        <authorList>
            <person name="Kallberg Y."/>
            <person name="Tangrot J."/>
            <person name="Rosling A."/>
        </authorList>
    </citation>
    <scope>NUCLEOTIDE SEQUENCE</scope>
    <source>
        <strain evidence="3">87-6 pot B 2015</strain>
    </source>
</reference>
<keyword evidence="4" id="KW-1185">Reference proteome</keyword>
<feature type="region of interest" description="Disordered" evidence="1">
    <location>
        <begin position="145"/>
        <end position="235"/>
    </location>
</feature>
<dbReference type="Proteomes" id="UP000789375">
    <property type="component" value="Unassembled WGS sequence"/>
</dbReference>
<evidence type="ECO:0000256" key="1">
    <source>
        <dbReference type="SAM" id="MobiDB-lite"/>
    </source>
</evidence>
<evidence type="ECO:0000313" key="4">
    <source>
        <dbReference type="Proteomes" id="UP000789375"/>
    </source>
</evidence>
<sequence length="366" mass="41506">MNKLVDNEISHVLSPIPRACVFINSSDPLYPNQVINCGNNPCFKPPFPPIINPRDLVAKQPSGGRILARAPNAFIIYRKLCVETARSYGYYLPMTVISSMASQSWEEESSDVKAEYKRIAQEATRYYKELYPKIERRKKREKWNLVSFQPKQQKSHSSKTNNKKATEPLLKFKKSNPSKSSLPDQQQNATNSSINKSVSAEMSSDEKHVSSKDDKSNNNEISPDKKSVYPSPDLSLDDYLNSQEIEQFRSIEVITPEGTINANSHFNLEYPSPDLSSGDYFDFGNLDTAEIYDEEISKWNNISQIEVVSENTFTSIYQEDINKNAFIVTEGTDRIESSDYNASKVFNLSDNLNISFSAIMGPDSYF</sequence>
<evidence type="ECO:0000259" key="2">
    <source>
        <dbReference type="Pfam" id="PF00505"/>
    </source>
</evidence>
<dbReference type="InterPro" id="IPR009071">
    <property type="entry name" value="HMG_box_dom"/>
</dbReference>
<dbReference type="SUPFAM" id="SSF47095">
    <property type="entry name" value="HMG-box"/>
    <property type="match status" value="1"/>
</dbReference>
<feature type="compositionally biased region" description="Polar residues" evidence="1">
    <location>
        <begin position="177"/>
        <end position="202"/>
    </location>
</feature>
<feature type="compositionally biased region" description="Basic and acidic residues" evidence="1">
    <location>
        <begin position="204"/>
        <end position="227"/>
    </location>
</feature>
<accession>A0A9N9D0J1</accession>
<gene>
    <name evidence="3" type="ORF">FMOSSE_LOCUS9865</name>
</gene>
<organism evidence="3 4">
    <name type="scientific">Funneliformis mosseae</name>
    <name type="common">Endomycorrhizal fungus</name>
    <name type="synonym">Glomus mosseae</name>
    <dbReference type="NCBI Taxonomy" id="27381"/>
    <lineage>
        <taxon>Eukaryota</taxon>
        <taxon>Fungi</taxon>
        <taxon>Fungi incertae sedis</taxon>
        <taxon>Mucoromycota</taxon>
        <taxon>Glomeromycotina</taxon>
        <taxon>Glomeromycetes</taxon>
        <taxon>Glomerales</taxon>
        <taxon>Glomeraceae</taxon>
        <taxon>Funneliformis</taxon>
    </lineage>
</organism>
<name>A0A9N9D0J1_FUNMO</name>
<protein>
    <submittedName>
        <fullName evidence="3">7714_t:CDS:1</fullName>
    </submittedName>
</protein>
<evidence type="ECO:0000313" key="3">
    <source>
        <dbReference type="EMBL" id="CAG8618855.1"/>
    </source>
</evidence>
<dbReference type="Gene3D" id="1.10.30.10">
    <property type="entry name" value="High mobility group box domain"/>
    <property type="match status" value="1"/>
</dbReference>
<dbReference type="AlphaFoldDB" id="A0A9N9D0J1"/>
<dbReference type="Pfam" id="PF00505">
    <property type="entry name" value="HMG_box"/>
    <property type="match status" value="1"/>
</dbReference>